<evidence type="ECO:0000256" key="12">
    <source>
        <dbReference type="ARBA" id="ARBA00023295"/>
    </source>
</evidence>
<dbReference type="EMBL" id="JAGFOA010000003">
    <property type="protein sequence ID" value="MBO3663430.1"/>
    <property type="molecule type" value="Genomic_DNA"/>
</dbReference>
<sequence>MPEGDTVHRTARRLNAVLAGREVARFDIRVPGSANADLRGQIVHEVAAHGKHLLHRIGESTLHSHLKMEGEWHVYRAGEKWRKPAFKARAIVSTTAHETVGFELAMVEVLPTRDEQRVVGHLGPDPLADDWTPEAAARAAAAIASDPRPIHVALQDQRNVAGFGNEYASELLFLRGVHPERPGTEVDAVALLDLGVRTIRRNVELPVRVFTGDSRRGFERWVYGRERRPCRRCGTPIRRSALGSSVTTERVVYWCPHCQPA</sequence>
<dbReference type="Pfam" id="PF01149">
    <property type="entry name" value="Fapy_DNA_glyco"/>
    <property type="match status" value="1"/>
</dbReference>
<feature type="domain" description="FPG-type" evidence="14">
    <location>
        <begin position="221"/>
        <end position="260"/>
    </location>
</feature>
<dbReference type="InterPro" id="IPR044090">
    <property type="entry name" value="Nei2_N"/>
</dbReference>
<dbReference type="Gene3D" id="1.10.8.50">
    <property type="match status" value="1"/>
</dbReference>
<dbReference type="SUPFAM" id="SSF46946">
    <property type="entry name" value="S13-like H2TH domain"/>
    <property type="match status" value="1"/>
</dbReference>
<feature type="domain" description="Formamidopyrimidine-DNA glycosylase catalytic" evidence="15">
    <location>
        <begin position="2"/>
        <end position="119"/>
    </location>
</feature>
<dbReference type="InterPro" id="IPR010979">
    <property type="entry name" value="Ribosomal_uS13-like_H2TH"/>
</dbReference>
<evidence type="ECO:0000256" key="3">
    <source>
        <dbReference type="ARBA" id="ARBA00022723"/>
    </source>
</evidence>
<dbReference type="GO" id="GO:0003684">
    <property type="term" value="F:damaged DNA binding"/>
    <property type="evidence" value="ECO:0007669"/>
    <property type="project" value="InterPro"/>
</dbReference>
<evidence type="ECO:0000256" key="13">
    <source>
        <dbReference type="PROSITE-ProRule" id="PRU00391"/>
    </source>
</evidence>
<dbReference type="GO" id="GO:0000703">
    <property type="term" value="F:oxidized pyrimidine nucleobase lesion DNA N-glycosylase activity"/>
    <property type="evidence" value="ECO:0007669"/>
    <property type="project" value="TreeGrafter"/>
</dbReference>
<evidence type="ECO:0000259" key="14">
    <source>
        <dbReference type="PROSITE" id="PS51066"/>
    </source>
</evidence>
<dbReference type="RefSeq" id="WP_208502539.1">
    <property type="nucleotide sequence ID" value="NZ_JAGFOA010000003.1"/>
</dbReference>
<keyword evidence="5 13" id="KW-0863">Zinc-finger</keyword>
<dbReference type="PANTHER" id="PTHR42697:SF1">
    <property type="entry name" value="ENDONUCLEASE 8"/>
    <property type="match status" value="1"/>
</dbReference>
<evidence type="ECO:0000256" key="4">
    <source>
        <dbReference type="ARBA" id="ARBA00022763"/>
    </source>
</evidence>
<keyword evidence="9" id="KW-0234">DNA repair</keyword>
<dbReference type="Gene3D" id="3.20.190.10">
    <property type="entry name" value="MutM-like, N-terminal"/>
    <property type="match status" value="1"/>
</dbReference>
<keyword evidence="4" id="KW-0227">DNA damage</keyword>
<dbReference type="PROSITE" id="PS51068">
    <property type="entry name" value="FPG_CAT"/>
    <property type="match status" value="1"/>
</dbReference>
<comment type="similarity">
    <text evidence="1">Belongs to the FPG family.</text>
</comment>
<evidence type="ECO:0000259" key="15">
    <source>
        <dbReference type="PROSITE" id="PS51068"/>
    </source>
</evidence>
<evidence type="ECO:0000256" key="11">
    <source>
        <dbReference type="ARBA" id="ARBA00023268"/>
    </source>
</evidence>
<keyword evidence="7" id="KW-0862">Zinc</keyword>
<dbReference type="Proteomes" id="UP000680132">
    <property type="component" value="Unassembled WGS sequence"/>
</dbReference>
<keyword evidence="8" id="KW-0238">DNA-binding</keyword>
<name>A0A939QMH8_9MICO</name>
<dbReference type="SMART" id="SM00898">
    <property type="entry name" value="Fapy_DNA_glyco"/>
    <property type="match status" value="1"/>
</dbReference>
<dbReference type="InterPro" id="IPR012319">
    <property type="entry name" value="FPG_cat"/>
</dbReference>
<evidence type="ECO:0000256" key="5">
    <source>
        <dbReference type="ARBA" id="ARBA00022771"/>
    </source>
</evidence>
<dbReference type="PANTHER" id="PTHR42697">
    <property type="entry name" value="ENDONUCLEASE 8"/>
    <property type="match status" value="1"/>
</dbReference>
<dbReference type="PROSITE" id="PS51066">
    <property type="entry name" value="ZF_FPG_2"/>
    <property type="match status" value="1"/>
</dbReference>
<dbReference type="InterPro" id="IPR000214">
    <property type="entry name" value="Znf_DNA_glyclase/AP_lyase"/>
</dbReference>
<evidence type="ECO:0000256" key="2">
    <source>
        <dbReference type="ARBA" id="ARBA00012720"/>
    </source>
</evidence>
<keyword evidence="3" id="KW-0479">Metal-binding</keyword>
<dbReference type="CDD" id="cd08971">
    <property type="entry name" value="AcNei2_N"/>
    <property type="match status" value="1"/>
</dbReference>
<reference evidence="16" key="1">
    <citation type="submission" date="2021-03" db="EMBL/GenBank/DDBJ databases">
        <title>Microbacterium sp. nov., a novel actinobacterium isolated from cow dung.</title>
        <authorList>
            <person name="Zhang L."/>
        </authorList>
    </citation>
    <scope>NUCLEOTIDE SEQUENCE</scope>
    <source>
        <strain evidence="16">NEAU-LLB</strain>
    </source>
</reference>
<keyword evidence="6" id="KW-0378">Hydrolase</keyword>
<evidence type="ECO:0000256" key="7">
    <source>
        <dbReference type="ARBA" id="ARBA00022833"/>
    </source>
</evidence>
<keyword evidence="12" id="KW-0326">Glycosidase</keyword>
<dbReference type="SUPFAM" id="SSF81624">
    <property type="entry name" value="N-terminal domain of MutM-like DNA repair proteins"/>
    <property type="match status" value="1"/>
</dbReference>
<accession>A0A939QMH8</accession>
<proteinExistence type="inferred from homology"/>
<organism evidence="16 17">
    <name type="scientific">Microbacterium stercoris</name>
    <dbReference type="NCBI Taxonomy" id="2820289"/>
    <lineage>
        <taxon>Bacteria</taxon>
        <taxon>Bacillati</taxon>
        <taxon>Actinomycetota</taxon>
        <taxon>Actinomycetes</taxon>
        <taxon>Micrococcales</taxon>
        <taxon>Microbacteriaceae</taxon>
        <taxon>Microbacterium</taxon>
    </lineage>
</organism>
<dbReference type="GO" id="GO:0140078">
    <property type="term" value="F:class I DNA-(apurinic or apyrimidinic site) endonuclease activity"/>
    <property type="evidence" value="ECO:0007669"/>
    <property type="project" value="UniProtKB-EC"/>
</dbReference>
<evidence type="ECO:0000256" key="10">
    <source>
        <dbReference type="ARBA" id="ARBA00023239"/>
    </source>
</evidence>
<keyword evidence="10" id="KW-0456">Lyase</keyword>
<protein>
    <recommendedName>
        <fullName evidence="2">DNA-(apurinic or apyrimidinic site) lyase</fullName>
        <ecNumber evidence="2">4.2.99.18</ecNumber>
    </recommendedName>
</protein>
<evidence type="ECO:0000256" key="6">
    <source>
        <dbReference type="ARBA" id="ARBA00022801"/>
    </source>
</evidence>
<dbReference type="EC" id="4.2.99.18" evidence="2"/>
<keyword evidence="17" id="KW-1185">Reference proteome</keyword>
<dbReference type="AlphaFoldDB" id="A0A939QMH8"/>
<dbReference type="InterPro" id="IPR015886">
    <property type="entry name" value="H2TH_FPG"/>
</dbReference>
<evidence type="ECO:0000256" key="1">
    <source>
        <dbReference type="ARBA" id="ARBA00009409"/>
    </source>
</evidence>
<dbReference type="SMART" id="SM01232">
    <property type="entry name" value="H2TH"/>
    <property type="match status" value="1"/>
</dbReference>
<dbReference type="Pfam" id="PF06831">
    <property type="entry name" value="H2TH"/>
    <property type="match status" value="1"/>
</dbReference>
<evidence type="ECO:0000313" key="17">
    <source>
        <dbReference type="Proteomes" id="UP000680132"/>
    </source>
</evidence>
<evidence type="ECO:0000256" key="9">
    <source>
        <dbReference type="ARBA" id="ARBA00023204"/>
    </source>
</evidence>
<keyword evidence="11" id="KW-0511">Multifunctional enzyme</keyword>
<gene>
    <name evidence="16" type="ORF">J5V96_07885</name>
</gene>
<evidence type="ECO:0000256" key="8">
    <source>
        <dbReference type="ARBA" id="ARBA00023125"/>
    </source>
</evidence>
<evidence type="ECO:0000313" key="16">
    <source>
        <dbReference type="EMBL" id="MBO3663430.1"/>
    </source>
</evidence>
<comment type="caution">
    <text evidence="16">The sequence shown here is derived from an EMBL/GenBank/DDBJ whole genome shotgun (WGS) entry which is preliminary data.</text>
</comment>
<dbReference type="GO" id="GO:0008270">
    <property type="term" value="F:zinc ion binding"/>
    <property type="evidence" value="ECO:0007669"/>
    <property type="project" value="UniProtKB-KW"/>
</dbReference>
<dbReference type="SUPFAM" id="SSF57716">
    <property type="entry name" value="Glucocorticoid receptor-like (DNA-binding domain)"/>
    <property type="match status" value="1"/>
</dbReference>
<dbReference type="InterPro" id="IPR035937">
    <property type="entry name" value="FPG_N"/>
</dbReference>
<dbReference type="GO" id="GO:0006284">
    <property type="term" value="P:base-excision repair"/>
    <property type="evidence" value="ECO:0007669"/>
    <property type="project" value="InterPro"/>
</dbReference>